<evidence type="ECO:0000256" key="6">
    <source>
        <dbReference type="ARBA" id="ARBA00022837"/>
    </source>
</evidence>
<evidence type="ECO:0000256" key="1">
    <source>
        <dbReference type="ARBA" id="ARBA00006249"/>
    </source>
</evidence>
<dbReference type="HOGENOM" id="CLU_014819_3_2_1"/>
<accession>W9Y0G1</accession>
<reference evidence="9 10" key="1">
    <citation type="submission" date="2013-03" db="EMBL/GenBank/DDBJ databases">
        <title>The Genome Sequence of Capronia coronata CBS 617.96.</title>
        <authorList>
            <consortium name="The Broad Institute Genomics Platform"/>
            <person name="Cuomo C."/>
            <person name="de Hoog S."/>
            <person name="Gorbushina A."/>
            <person name="Walker B."/>
            <person name="Young S.K."/>
            <person name="Zeng Q."/>
            <person name="Gargeya S."/>
            <person name="Fitzgerald M."/>
            <person name="Haas B."/>
            <person name="Abouelleil A."/>
            <person name="Allen A.W."/>
            <person name="Alvarado L."/>
            <person name="Arachchi H.M."/>
            <person name="Berlin A.M."/>
            <person name="Chapman S.B."/>
            <person name="Gainer-Dewar J."/>
            <person name="Goldberg J."/>
            <person name="Griggs A."/>
            <person name="Gujja S."/>
            <person name="Hansen M."/>
            <person name="Howarth C."/>
            <person name="Imamovic A."/>
            <person name="Ireland A."/>
            <person name="Larimer J."/>
            <person name="McCowan C."/>
            <person name="Murphy C."/>
            <person name="Pearson M."/>
            <person name="Poon T.W."/>
            <person name="Priest M."/>
            <person name="Roberts A."/>
            <person name="Saif S."/>
            <person name="Shea T."/>
            <person name="Sisk P."/>
            <person name="Sykes S."/>
            <person name="Wortman J."/>
            <person name="Nusbaum C."/>
            <person name="Birren B."/>
        </authorList>
    </citation>
    <scope>NUCLEOTIDE SEQUENCE [LARGE SCALE GENOMIC DNA]</scope>
    <source>
        <strain evidence="9 10">CBS 617.96</strain>
    </source>
</reference>
<comment type="similarity">
    <text evidence="1 8">Belongs to the tannase family.</text>
</comment>
<keyword evidence="3" id="KW-0479">Metal-binding</keyword>
<dbReference type="InterPro" id="IPR011118">
    <property type="entry name" value="Tannase/feruloyl_esterase"/>
</dbReference>
<dbReference type="OrthoDB" id="3039123at2759"/>
<dbReference type="GO" id="GO:0046872">
    <property type="term" value="F:metal ion binding"/>
    <property type="evidence" value="ECO:0007669"/>
    <property type="project" value="UniProtKB-KW"/>
</dbReference>
<keyword evidence="10" id="KW-1185">Reference proteome</keyword>
<dbReference type="eggNOG" id="ENOG502SH94">
    <property type="taxonomic scope" value="Eukaryota"/>
</dbReference>
<dbReference type="SUPFAM" id="SSF53474">
    <property type="entry name" value="alpha/beta-Hydrolases"/>
    <property type="match status" value="1"/>
</dbReference>
<keyword evidence="7" id="KW-1015">Disulfide bond</keyword>
<gene>
    <name evidence="9" type="ORF">A1O1_06667</name>
</gene>
<evidence type="ECO:0000256" key="5">
    <source>
        <dbReference type="ARBA" id="ARBA00022801"/>
    </source>
</evidence>
<feature type="chain" id="PRO_5005152027" description="Carboxylic ester hydrolase" evidence="8">
    <location>
        <begin position="20"/>
        <end position="523"/>
    </location>
</feature>
<keyword evidence="6" id="KW-0106">Calcium</keyword>
<dbReference type="PANTHER" id="PTHR33938:SF8">
    <property type="entry name" value="CARBOXYLIC ESTER HYDROLASE"/>
    <property type="match status" value="1"/>
</dbReference>
<organism evidence="9 10">
    <name type="scientific">Capronia coronata CBS 617.96</name>
    <dbReference type="NCBI Taxonomy" id="1182541"/>
    <lineage>
        <taxon>Eukaryota</taxon>
        <taxon>Fungi</taxon>
        <taxon>Dikarya</taxon>
        <taxon>Ascomycota</taxon>
        <taxon>Pezizomycotina</taxon>
        <taxon>Eurotiomycetes</taxon>
        <taxon>Chaetothyriomycetidae</taxon>
        <taxon>Chaetothyriales</taxon>
        <taxon>Herpotrichiellaceae</taxon>
        <taxon>Capronia</taxon>
    </lineage>
</organism>
<comment type="caution">
    <text evidence="9">The sequence shown here is derived from an EMBL/GenBank/DDBJ whole genome shotgun (WGS) entry which is preliminary data.</text>
</comment>
<keyword evidence="5 8" id="KW-0378">Hydrolase</keyword>
<dbReference type="InterPro" id="IPR029058">
    <property type="entry name" value="AB_hydrolase_fold"/>
</dbReference>
<name>W9Y0G1_9EURO</name>
<protein>
    <recommendedName>
        <fullName evidence="8">Carboxylic ester hydrolase</fullName>
        <ecNumber evidence="8">3.1.1.-</ecNumber>
    </recommendedName>
</protein>
<dbReference type="Pfam" id="PF07519">
    <property type="entry name" value="Tannase"/>
    <property type="match status" value="1"/>
</dbReference>
<dbReference type="Proteomes" id="UP000019484">
    <property type="component" value="Unassembled WGS sequence"/>
</dbReference>
<dbReference type="PANTHER" id="PTHR33938">
    <property type="entry name" value="FERULOYL ESTERASE B-RELATED"/>
    <property type="match status" value="1"/>
</dbReference>
<evidence type="ECO:0000313" key="10">
    <source>
        <dbReference type="Proteomes" id="UP000019484"/>
    </source>
</evidence>
<dbReference type="RefSeq" id="XP_007725735.1">
    <property type="nucleotide sequence ID" value="XM_007727545.1"/>
</dbReference>
<dbReference type="AlphaFoldDB" id="W9Y0G1"/>
<dbReference type="EC" id="3.1.1.-" evidence="8"/>
<evidence type="ECO:0000256" key="2">
    <source>
        <dbReference type="ARBA" id="ARBA00022487"/>
    </source>
</evidence>
<evidence type="ECO:0000256" key="8">
    <source>
        <dbReference type="RuleBase" id="RU361238"/>
    </source>
</evidence>
<evidence type="ECO:0000313" key="9">
    <source>
        <dbReference type="EMBL" id="EXJ86297.1"/>
    </source>
</evidence>
<evidence type="ECO:0000256" key="4">
    <source>
        <dbReference type="ARBA" id="ARBA00022729"/>
    </source>
</evidence>
<feature type="signal peptide" evidence="8">
    <location>
        <begin position="1"/>
        <end position="19"/>
    </location>
</feature>
<dbReference type="GO" id="GO:0030600">
    <property type="term" value="F:feruloyl esterase activity"/>
    <property type="evidence" value="ECO:0007669"/>
    <property type="project" value="UniProtKB-ARBA"/>
</dbReference>
<keyword evidence="4 8" id="KW-0732">Signal</keyword>
<dbReference type="EMBL" id="AMWN01000005">
    <property type="protein sequence ID" value="EXJ86297.1"/>
    <property type="molecule type" value="Genomic_DNA"/>
</dbReference>
<dbReference type="GeneID" id="19161534"/>
<keyword evidence="2" id="KW-0719">Serine esterase</keyword>
<evidence type="ECO:0000256" key="7">
    <source>
        <dbReference type="ARBA" id="ARBA00023157"/>
    </source>
</evidence>
<evidence type="ECO:0000256" key="3">
    <source>
        <dbReference type="ARBA" id="ARBA00022723"/>
    </source>
</evidence>
<proteinExistence type="inferred from homology"/>
<sequence length="523" mass="56803">MKTHAFLSVGVFVTQLVLAATQCVPQSFKDLSLPGGQILTVEAEVLTNLSANVLMPTNYYPRNITGLDVCQVLVQYTHPGQNDTLNVNIWLPLENWNGRYMATGGGGFAAGSGITQLYIPASLGYVTSFTDGGHNISTGGTAPWALVSPGNVNWVLLNDFARIAYNDMATISKSAAALFYGSPPKYSYWSGCSTGGRQGHQMAQSYPTQFDGILATSSAFNWAHFLVMEYWPTFVMNSLNIHPTPCELATLVELATTACDGLDGVIDGIIANPGLCFFDAQTVVNQTFNCSDTGEEMQISQGAATVIEALWTGPRTVDGKFQWFGLNKDASYAGISNVTCNDNGTCEASPFTIAMDWIQRFVLKNTTINLLDLSHSDWDTIFRASVDQYESVISANNPDLTDFRNHGGKMITYHGLADQLIPPNGTYNYYERVLQQDPNAADFYRFFPVPGLAHCGGGPGWYPGDAMEALVAWTEKGIVPDTLLARTTPTAETPARTIQLCAYPKVLRYVGGDINIVSSFTCE</sequence>
<dbReference type="STRING" id="1182541.W9Y0G1"/>